<gene>
    <name evidence="1" type="ORF">MAIT1_04284</name>
</gene>
<dbReference type="AlphaFoldDB" id="A0A1Y2K7E4"/>
<dbReference type="RefSeq" id="WP_085442468.1">
    <property type="nucleotide sequence ID" value="NZ_LVJN01000019.1"/>
</dbReference>
<comment type="caution">
    <text evidence="1">The sequence shown here is derived from an EMBL/GenBank/DDBJ whole genome shotgun (WGS) entry which is preliminary data.</text>
</comment>
<name>A0A1Y2K7E4_9PROT</name>
<dbReference type="OrthoDB" id="9855197at2"/>
<reference evidence="1 2" key="1">
    <citation type="journal article" date="2016" name="BMC Genomics">
        <title>Combined genomic and structural analyses of a cultured magnetotactic bacterium reveals its niche adaptation to a dynamic environment.</title>
        <authorList>
            <person name="Araujo A.C."/>
            <person name="Morillo V."/>
            <person name="Cypriano J."/>
            <person name="Teixeira L.C."/>
            <person name="Leao P."/>
            <person name="Lyra S."/>
            <person name="Almeida L.G."/>
            <person name="Bazylinski D.A."/>
            <person name="Vasconcellos A.T."/>
            <person name="Abreu F."/>
            <person name="Lins U."/>
        </authorList>
    </citation>
    <scope>NUCLEOTIDE SEQUENCE [LARGE SCALE GENOMIC DNA]</scope>
    <source>
        <strain evidence="1 2">IT-1</strain>
    </source>
</reference>
<protein>
    <submittedName>
        <fullName evidence="1">Uncharacterized protein</fullName>
    </submittedName>
</protein>
<dbReference type="Proteomes" id="UP000194003">
    <property type="component" value="Unassembled WGS sequence"/>
</dbReference>
<proteinExistence type="predicted"/>
<organism evidence="1 2">
    <name type="scientific">Magnetofaba australis IT-1</name>
    <dbReference type="NCBI Taxonomy" id="1434232"/>
    <lineage>
        <taxon>Bacteria</taxon>
        <taxon>Pseudomonadati</taxon>
        <taxon>Pseudomonadota</taxon>
        <taxon>Magnetococcia</taxon>
        <taxon>Magnetococcales</taxon>
        <taxon>Magnetococcaceae</taxon>
        <taxon>Magnetofaba</taxon>
    </lineage>
</organism>
<accession>A0A1Y2K7E4</accession>
<keyword evidence="2" id="KW-1185">Reference proteome</keyword>
<dbReference type="STRING" id="1434232.MAIT1_04284"/>
<evidence type="ECO:0000313" key="1">
    <source>
        <dbReference type="EMBL" id="OSM04381.1"/>
    </source>
</evidence>
<dbReference type="EMBL" id="LVJN01000019">
    <property type="protein sequence ID" value="OSM04381.1"/>
    <property type="molecule type" value="Genomic_DNA"/>
</dbReference>
<sequence length="84" mass="9529">MSQVRCPVCGGRPARIYKCNHCDEIRCGQNDCTGSRSGIKGWASAGSQCRNCNSGRYIQISFFAGEMDDLLRQHKQERELMKKR</sequence>
<evidence type="ECO:0000313" key="2">
    <source>
        <dbReference type="Proteomes" id="UP000194003"/>
    </source>
</evidence>